<sequence length="471" mass="53675">MGRCLKTSKPSVQNKTSKTKNDVKSKKLCINKSKVKTTVKTTTKTKAKTKDKDANITVSEMRDQISKLAVDESTPGMKCITLAELDNLTDIKDNILKKINKSKKMIVLTGAGISCNAGIPDFRSNNGLYNQKLETESNNNNNNNNNNNHKEITTTQQQKTVIGKEMFDISVYRSIDTVKIFNKFMFNLYQSVNQGKYTKTHQFIKGLNDKKKLIKCYTQNIDGLERNCGLRTEFECNEWKNIDVIQLHGDLHQLCCNSCKQNFKWDEIYDNEGKSKIIREYEEEIEEKFTNDDDLMILSQDSSNSNNSDNTESIFSNDSDGEDIIINEEVEINNNNNNNNYGIVECPKCVHEYERKIKMGKRSLESSIGIIRPNIVLYGEEHPFSETFGKNLNKDLNRKPNILLIFGTSLKVSGVKMLVRKLSKKVHEQDNGIVILVNKEPVSKSSWGKVIDYQIISDCDAFCDFVEGVKN</sequence>
<dbReference type="SUPFAM" id="SSF52467">
    <property type="entry name" value="DHS-like NAD/FAD-binding domain"/>
    <property type="match status" value="1"/>
</dbReference>
<protein>
    <recommendedName>
        <fullName evidence="6">Deacetylase sirtuin-type domain-containing protein</fullName>
    </recommendedName>
</protein>
<dbReference type="Pfam" id="PF02146">
    <property type="entry name" value="SIR2"/>
    <property type="match status" value="2"/>
</dbReference>
<dbReference type="Proteomes" id="UP001378960">
    <property type="component" value="Unassembled WGS sequence"/>
</dbReference>
<dbReference type="InterPro" id="IPR026590">
    <property type="entry name" value="Ssirtuin_cat_dom"/>
</dbReference>
<organism evidence="7 8">
    <name type="scientific">Pichia kluyveri</name>
    <name type="common">Yeast</name>
    <dbReference type="NCBI Taxonomy" id="36015"/>
    <lineage>
        <taxon>Eukaryota</taxon>
        <taxon>Fungi</taxon>
        <taxon>Dikarya</taxon>
        <taxon>Ascomycota</taxon>
        <taxon>Saccharomycotina</taxon>
        <taxon>Pichiomycetes</taxon>
        <taxon>Pichiales</taxon>
        <taxon>Pichiaceae</taxon>
        <taxon>Pichia</taxon>
    </lineage>
</organism>
<feature type="binding site" evidence="4">
    <location>
        <position position="346"/>
    </location>
    <ligand>
        <name>Zn(2+)</name>
        <dbReference type="ChEBI" id="CHEBI:29105"/>
    </ligand>
</feature>
<proteinExistence type="inferred from homology"/>
<accession>A0AAV5R895</accession>
<dbReference type="EMBL" id="BTGB01000009">
    <property type="protein sequence ID" value="GMM47628.1"/>
    <property type="molecule type" value="Genomic_DNA"/>
</dbReference>
<dbReference type="AlphaFoldDB" id="A0AAV5R895"/>
<keyword evidence="3" id="KW-0520">NAD</keyword>
<dbReference type="Gene3D" id="3.40.50.1220">
    <property type="entry name" value="TPP-binding domain"/>
    <property type="match status" value="2"/>
</dbReference>
<evidence type="ECO:0000256" key="2">
    <source>
        <dbReference type="ARBA" id="ARBA00022679"/>
    </source>
</evidence>
<comment type="similarity">
    <text evidence="1">Belongs to the sirtuin family. Class I subfamily.</text>
</comment>
<evidence type="ECO:0000256" key="1">
    <source>
        <dbReference type="ARBA" id="ARBA00006924"/>
    </source>
</evidence>
<feature type="domain" description="Deacetylase sirtuin-type" evidence="6">
    <location>
        <begin position="84"/>
        <end position="471"/>
    </location>
</feature>
<keyword evidence="2" id="KW-0808">Transferase</keyword>
<dbReference type="Gene3D" id="3.30.1600.10">
    <property type="entry name" value="SIR2/SIRT2 'Small Domain"/>
    <property type="match status" value="1"/>
</dbReference>
<feature type="binding site" evidence="4">
    <location>
        <position position="256"/>
    </location>
    <ligand>
        <name>Zn(2+)</name>
        <dbReference type="ChEBI" id="CHEBI:29105"/>
    </ligand>
</feature>
<gene>
    <name evidence="7" type="ORF">DAPK24_042260</name>
</gene>
<evidence type="ECO:0000313" key="7">
    <source>
        <dbReference type="EMBL" id="GMM47628.1"/>
    </source>
</evidence>
<keyword evidence="8" id="KW-1185">Reference proteome</keyword>
<keyword evidence="4" id="KW-0862">Zinc</keyword>
<feature type="binding site" evidence="4">
    <location>
        <position position="259"/>
    </location>
    <ligand>
        <name>Zn(2+)</name>
        <dbReference type="ChEBI" id="CHEBI:29105"/>
    </ligand>
</feature>
<evidence type="ECO:0000313" key="8">
    <source>
        <dbReference type="Proteomes" id="UP001378960"/>
    </source>
</evidence>
<dbReference type="InterPro" id="IPR003000">
    <property type="entry name" value="Sirtuin"/>
</dbReference>
<feature type="compositionally biased region" description="Low complexity" evidence="5">
    <location>
        <begin position="301"/>
        <end position="310"/>
    </location>
</feature>
<dbReference type="GO" id="GO:0005634">
    <property type="term" value="C:nucleus"/>
    <property type="evidence" value="ECO:0007669"/>
    <property type="project" value="TreeGrafter"/>
</dbReference>
<feature type="binding site" evidence="4">
    <location>
        <position position="349"/>
    </location>
    <ligand>
        <name>Zn(2+)</name>
        <dbReference type="ChEBI" id="CHEBI:29105"/>
    </ligand>
</feature>
<evidence type="ECO:0000256" key="3">
    <source>
        <dbReference type="ARBA" id="ARBA00023027"/>
    </source>
</evidence>
<evidence type="ECO:0000256" key="5">
    <source>
        <dbReference type="SAM" id="MobiDB-lite"/>
    </source>
</evidence>
<keyword evidence="4" id="KW-0479">Metal-binding</keyword>
<dbReference type="InterPro" id="IPR050134">
    <property type="entry name" value="NAD-dep_sirtuin_deacylases"/>
</dbReference>
<dbReference type="InterPro" id="IPR029035">
    <property type="entry name" value="DHS-like_NAD/FAD-binding_dom"/>
</dbReference>
<feature type="active site" description="Proton acceptor" evidence="4">
    <location>
        <position position="248"/>
    </location>
</feature>
<name>A0AAV5R895_PICKL</name>
<feature type="region of interest" description="Disordered" evidence="5">
    <location>
        <begin position="1"/>
        <end position="23"/>
    </location>
</feature>
<dbReference type="InterPro" id="IPR026591">
    <property type="entry name" value="Sirtuin_cat_small_dom_sf"/>
</dbReference>
<evidence type="ECO:0000259" key="6">
    <source>
        <dbReference type="PROSITE" id="PS50305"/>
    </source>
</evidence>
<comment type="caution">
    <text evidence="7">The sequence shown here is derived from an EMBL/GenBank/DDBJ whole genome shotgun (WGS) entry which is preliminary data.</text>
</comment>
<feature type="region of interest" description="Disordered" evidence="5">
    <location>
        <begin position="133"/>
        <end position="157"/>
    </location>
</feature>
<feature type="compositionally biased region" description="Low complexity" evidence="5">
    <location>
        <begin position="138"/>
        <end position="147"/>
    </location>
</feature>
<dbReference type="PROSITE" id="PS50305">
    <property type="entry name" value="SIRTUIN"/>
    <property type="match status" value="1"/>
</dbReference>
<feature type="region of interest" description="Disordered" evidence="5">
    <location>
        <begin position="297"/>
        <end position="319"/>
    </location>
</feature>
<dbReference type="GO" id="GO:0017136">
    <property type="term" value="F:histone deacetylase activity, NAD-dependent"/>
    <property type="evidence" value="ECO:0007669"/>
    <property type="project" value="TreeGrafter"/>
</dbReference>
<evidence type="ECO:0000256" key="4">
    <source>
        <dbReference type="PROSITE-ProRule" id="PRU00236"/>
    </source>
</evidence>
<dbReference type="PANTHER" id="PTHR11085:SF8">
    <property type="entry name" value="NAD-DEPENDENT HISTONE DEACETYLASE HST3"/>
    <property type="match status" value="1"/>
</dbReference>
<dbReference type="GO" id="GO:0046872">
    <property type="term" value="F:metal ion binding"/>
    <property type="evidence" value="ECO:0007669"/>
    <property type="project" value="UniProtKB-KW"/>
</dbReference>
<dbReference type="PANTHER" id="PTHR11085">
    <property type="entry name" value="NAD-DEPENDENT PROTEIN DEACYLASE SIRTUIN-5, MITOCHONDRIAL-RELATED"/>
    <property type="match status" value="1"/>
</dbReference>
<reference evidence="7 8" key="1">
    <citation type="journal article" date="2023" name="Elife">
        <title>Identification of key yeast species and microbe-microbe interactions impacting larval growth of Drosophila in the wild.</title>
        <authorList>
            <person name="Mure A."/>
            <person name="Sugiura Y."/>
            <person name="Maeda R."/>
            <person name="Honda K."/>
            <person name="Sakurai N."/>
            <person name="Takahashi Y."/>
            <person name="Watada M."/>
            <person name="Katoh T."/>
            <person name="Gotoh A."/>
            <person name="Gotoh Y."/>
            <person name="Taniguchi I."/>
            <person name="Nakamura K."/>
            <person name="Hayashi T."/>
            <person name="Katayama T."/>
            <person name="Uemura T."/>
            <person name="Hattori Y."/>
        </authorList>
    </citation>
    <scope>NUCLEOTIDE SEQUENCE [LARGE SCALE GENOMIC DNA]</scope>
    <source>
        <strain evidence="7 8">PK-24</strain>
    </source>
</reference>
<dbReference type="GO" id="GO:0070403">
    <property type="term" value="F:NAD+ binding"/>
    <property type="evidence" value="ECO:0007669"/>
    <property type="project" value="InterPro"/>
</dbReference>